<sequence>MFNSSYVLSLAWYYTGDARYARHASRILQTWFVDADTAMTPNLQHAQIIPCANDGRAIGIIDFSQEYTNVLDAAAILAATSAPGWTADNQRAFLDWNRQFLDWLVNSPFGKSEAGEDNNHATFANMQIAALALFTGDRALARQTTDAAKKLIDSQIRPNGSQPEELARTRSWHYSNFNLGAHLRFALVARKVGVEW</sequence>
<evidence type="ECO:0000256" key="1">
    <source>
        <dbReference type="ARBA" id="ARBA00022729"/>
    </source>
</evidence>
<proteinExistence type="predicted"/>
<protein>
    <recommendedName>
        <fullName evidence="3">Alginate lyase domain-containing protein</fullName>
    </recommendedName>
</protein>
<reference evidence="4 5" key="1">
    <citation type="journal article" date="2024" name="Commun. Biol.">
        <title>Comparative genomic analysis of thermophilic fungi reveals convergent evolutionary adaptations and gene losses.</title>
        <authorList>
            <person name="Steindorff A.S."/>
            <person name="Aguilar-Pontes M.V."/>
            <person name="Robinson A.J."/>
            <person name="Andreopoulos B."/>
            <person name="LaButti K."/>
            <person name="Kuo A."/>
            <person name="Mondo S."/>
            <person name="Riley R."/>
            <person name="Otillar R."/>
            <person name="Haridas S."/>
            <person name="Lipzen A."/>
            <person name="Grimwood J."/>
            <person name="Schmutz J."/>
            <person name="Clum A."/>
            <person name="Reid I.D."/>
            <person name="Moisan M.C."/>
            <person name="Butler G."/>
            <person name="Nguyen T.T.M."/>
            <person name="Dewar K."/>
            <person name="Conant G."/>
            <person name="Drula E."/>
            <person name="Henrissat B."/>
            <person name="Hansel C."/>
            <person name="Singer S."/>
            <person name="Hutchinson M.I."/>
            <person name="de Vries R.P."/>
            <person name="Natvig D.O."/>
            <person name="Powell A.J."/>
            <person name="Tsang A."/>
            <person name="Grigoriev I.V."/>
        </authorList>
    </citation>
    <scope>NUCLEOTIDE SEQUENCE [LARGE SCALE GENOMIC DNA]</scope>
    <source>
        <strain evidence="4 5">ATCC 24622</strain>
    </source>
</reference>
<feature type="domain" description="Alginate lyase" evidence="3">
    <location>
        <begin position="1"/>
        <end position="196"/>
    </location>
</feature>
<name>A0ABR3V0Y8_9PEZI</name>
<dbReference type="Gene3D" id="1.50.10.100">
    <property type="entry name" value="Chondroitin AC/alginate lyase"/>
    <property type="match status" value="1"/>
</dbReference>
<evidence type="ECO:0000313" key="4">
    <source>
        <dbReference type="EMBL" id="KAL1835262.1"/>
    </source>
</evidence>
<comment type="caution">
    <text evidence="4">The sequence shown here is derived from an EMBL/GenBank/DDBJ whole genome shotgun (WGS) entry which is preliminary data.</text>
</comment>
<evidence type="ECO:0000313" key="5">
    <source>
        <dbReference type="Proteomes" id="UP001586593"/>
    </source>
</evidence>
<dbReference type="InterPro" id="IPR008397">
    <property type="entry name" value="Alginate_lyase_dom"/>
</dbReference>
<keyword evidence="5" id="KW-1185">Reference proteome</keyword>
<organism evidence="4 5">
    <name type="scientific">Phialemonium thermophilum</name>
    <dbReference type="NCBI Taxonomy" id="223376"/>
    <lineage>
        <taxon>Eukaryota</taxon>
        <taxon>Fungi</taxon>
        <taxon>Dikarya</taxon>
        <taxon>Ascomycota</taxon>
        <taxon>Pezizomycotina</taxon>
        <taxon>Sordariomycetes</taxon>
        <taxon>Sordariomycetidae</taxon>
        <taxon>Cephalothecales</taxon>
        <taxon>Cephalothecaceae</taxon>
        <taxon>Phialemonium</taxon>
    </lineage>
</organism>
<accession>A0ABR3V0Y8</accession>
<gene>
    <name evidence="4" type="ORF">VTK73DRAFT_5905</name>
</gene>
<evidence type="ECO:0000256" key="2">
    <source>
        <dbReference type="ARBA" id="ARBA00023239"/>
    </source>
</evidence>
<dbReference type="InterPro" id="IPR008929">
    <property type="entry name" value="Chondroitin_lyas"/>
</dbReference>
<dbReference type="SUPFAM" id="SSF48230">
    <property type="entry name" value="Chondroitin AC/alginate lyase"/>
    <property type="match status" value="1"/>
</dbReference>
<dbReference type="Proteomes" id="UP001586593">
    <property type="component" value="Unassembled WGS sequence"/>
</dbReference>
<keyword evidence="2" id="KW-0456">Lyase</keyword>
<evidence type="ECO:0000259" key="3">
    <source>
        <dbReference type="Pfam" id="PF05426"/>
    </source>
</evidence>
<keyword evidence="1" id="KW-0732">Signal</keyword>
<dbReference type="EMBL" id="JAZHXJ010003303">
    <property type="protein sequence ID" value="KAL1835262.1"/>
    <property type="molecule type" value="Genomic_DNA"/>
</dbReference>
<dbReference type="Pfam" id="PF05426">
    <property type="entry name" value="Alginate_lyase"/>
    <property type="match status" value="1"/>
</dbReference>